<protein>
    <submittedName>
        <fullName evidence="6">ATP-binding cassette domain-containing protein</fullName>
    </submittedName>
</protein>
<dbReference type="SMART" id="SM00382">
    <property type="entry name" value="AAA"/>
    <property type="match status" value="1"/>
</dbReference>
<gene>
    <name evidence="6" type="ORF">GCM10023209_34790</name>
</gene>
<keyword evidence="2" id="KW-0813">Transport</keyword>
<proteinExistence type="inferred from homology"/>
<dbReference type="GO" id="GO:0005524">
    <property type="term" value="F:ATP binding"/>
    <property type="evidence" value="ECO:0007669"/>
    <property type="project" value="UniProtKB-KW"/>
</dbReference>
<dbReference type="SUPFAM" id="SSF52540">
    <property type="entry name" value="P-loop containing nucleoside triphosphate hydrolases"/>
    <property type="match status" value="1"/>
</dbReference>
<dbReference type="InterPro" id="IPR003593">
    <property type="entry name" value="AAA+_ATPase"/>
</dbReference>
<evidence type="ECO:0000256" key="3">
    <source>
        <dbReference type="ARBA" id="ARBA00022741"/>
    </source>
</evidence>
<dbReference type="InterPro" id="IPR017871">
    <property type="entry name" value="ABC_transporter-like_CS"/>
</dbReference>
<keyword evidence="3" id="KW-0547">Nucleotide-binding</keyword>
<organism evidence="6 7">
    <name type="scientific">[Roseibacterium] beibuensis</name>
    <dbReference type="NCBI Taxonomy" id="1193142"/>
    <lineage>
        <taxon>Bacteria</taxon>
        <taxon>Pseudomonadati</taxon>
        <taxon>Pseudomonadota</taxon>
        <taxon>Alphaproteobacteria</taxon>
        <taxon>Rhodobacterales</taxon>
        <taxon>Roseobacteraceae</taxon>
        <taxon>Roseicyclus</taxon>
    </lineage>
</organism>
<feature type="domain" description="ABC transporter" evidence="5">
    <location>
        <begin position="4"/>
        <end position="225"/>
    </location>
</feature>
<dbReference type="PANTHER" id="PTHR42788:SF13">
    <property type="entry name" value="ALIPHATIC SULFONATES IMPORT ATP-BINDING PROTEIN SSUB"/>
    <property type="match status" value="1"/>
</dbReference>
<dbReference type="InterPro" id="IPR050166">
    <property type="entry name" value="ABC_transporter_ATP-bind"/>
</dbReference>
<keyword evidence="7" id="KW-1185">Reference proteome</keyword>
<keyword evidence="4 6" id="KW-0067">ATP-binding</keyword>
<comment type="caution">
    <text evidence="6">The sequence shown here is derived from an EMBL/GenBank/DDBJ whole genome shotgun (WGS) entry which is preliminary data.</text>
</comment>
<sequence length="263" mass="28315">MSKLVLVTVTHAFDGRTVLRDVSLVTQPGEMVALVGPSGSGKSTLAAIAAGILRPQSGRVMRLYQRHGMVFQQSRLLPWETARGNIAFPLLMDGMNKAEATARAEEAALAVALLPSDLDKMPDQLSGGMRARVAIARALAVAPDFLIFDEPFAALDPALRRRMQDLVIDLSARFGFGGLFITHDLSEAARVADRIAVLDRKGDGIIGALTPEGTPGARREADIFAFVQREMTGNPLLADLVNVDERALDYDCACDTLGPRRCC</sequence>
<evidence type="ECO:0000259" key="5">
    <source>
        <dbReference type="PROSITE" id="PS50893"/>
    </source>
</evidence>
<dbReference type="Gene3D" id="3.40.50.300">
    <property type="entry name" value="P-loop containing nucleotide triphosphate hydrolases"/>
    <property type="match status" value="1"/>
</dbReference>
<evidence type="ECO:0000256" key="1">
    <source>
        <dbReference type="ARBA" id="ARBA00005417"/>
    </source>
</evidence>
<dbReference type="RefSeq" id="WP_259554206.1">
    <property type="nucleotide sequence ID" value="NZ_BAABHW010000007.1"/>
</dbReference>
<name>A0ABP9LQ38_9RHOB</name>
<evidence type="ECO:0000256" key="4">
    <source>
        <dbReference type="ARBA" id="ARBA00022840"/>
    </source>
</evidence>
<accession>A0ABP9LQ38</accession>
<evidence type="ECO:0000313" key="7">
    <source>
        <dbReference type="Proteomes" id="UP001499910"/>
    </source>
</evidence>
<dbReference type="PANTHER" id="PTHR42788">
    <property type="entry name" value="TAURINE IMPORT ATP-BINDING PROTEIN-RELATED"/>
    <property type="match status" value="1"/>
</dbReference>
<reference evidence="7" key="1">
    <citation type="journal article" date="2019" name="Int. J. Syst. Evol. Microbiol.">
        <title>The Global Catalogue of Microorganisms (GCM) 10K type strain sequencing project: providing services to taxonomists for standard genome sequencing and annotation.</title>
        <authorList>
            <consortium name="The Broad Institute Genomics Platform"/>
            <consortium name="The Broad Institute Genome Sequencing Center for Infectious Disease"/>
            <person name="Wu L."/>
            <person name="Ma J."/>
        </authorList>
    </citation>
    <scope>NUCLEOTIDE SEQUENCE [LARGE SCALE GENOMIC DNA]</scope>
    <source>
        <strain evidence="7">JCM 18015</strain>
    </source>
</reference>
<evidence type="ECO:0000313" key="6">
    <source>
        <dbReference type="EMBL" id="GAA5080799.1"/>
    </source>
</evidence>
<dbReference type="PROSITE" id="PS50893">
    <property type="entry name" value="ABC_TRANSPORTER_2"/>
    <property type="match status" value="1"/>
</dbReference>
<comment type="similarity">
    <text evidence="1">Belongs to the ABC transporter superfamily.</text>
</comment>
<dbReference type="Proteomes" id="UP001499910">
    <property type="component" value="Unassembled WGS sequence"/>
</dbReference>
<dbReference type="PROSITE" id="PS00211">
    <property type="entry name" value="ABC_TRANSPORTER_1"/>
    <property type="match status" value="1"/>
</dbReference>
<evidence type="ECO:0000256" key="2">
    <source>
        <dbReference type="ARBA" id="ARBA00022448"/>
    </source>
</evidence>
<dbReference type="InterPro" id="IPR003439">
    <property type="entry name" value="ABC_transporter-like_ATP-bd"/>
</dbReference>
<dbReference type="EMBL" id="BAABHW010000007">
    <property type="protein sequence ID" value="GAA5080799.1"/>
    <property type="molecule type" value="Genomic_DNA"/>
</dbReference>
<dbReference type="Pfam" id="PF00005">
    <property type="entry name" value="ABC_tran"/>
    <property type="match status" value="1"/>
</dbReference>
<dbReference type="InterPro" id="IPR027417">
    <property type="entry name" value="P-loop_NTPase"/>
</dbReference>